<reference evidence="4" key="1">
    <citation type="submission" date="2014-06" db="EMBL/GenBank/DDBJ databases">
        <authorList>
            <person name="Winans N.J."/>
            <person name="Newell P.D."/>
            <person name="Douglas A.E."/>
        </authorList>
    </citation>
    <scope>NUCLEOTIDE SEQUENCE [LARGE SCALE GENOMIC DNA]</scope>
</reference>
<dbReference type="GO" id="GO:0003774">
    <property type="term" value="F:cytoskeletal motor activity"/>
    <property type="evidence" value="ECO:0007669"/>
    <property type="project" value="InterPro"/>
</dbReference>
<evidence type="ECO:0000313" key="4">
    <source>
        <dbReference type="Proteomes" id="UP000194641"/>
    </source>
</evidence>
<proteinExistence type="inferred from homology"/>
<name>A0A252AR90_9PROT</name>
<dbReference type="GO" id="GO:0030254">
    <property type="term" value="P:protein secretion by the type III secretion system"/>
    <property type="evidence" value="ECO:0007669"/>
    <property type="project" value="InterPro"/>
</dbReference>
<dbReference type="Pfam" id="PF01052">
    <property type="entry name" value="FliMN_C"/>
    <property type="match status" value="1"/>
</dbReference>
<evidence type="ECO:0000256" key="1">
    <source>
        <dbReference type="ARBA" id="ARBA00009226"/>
    </source>
</evidence>
<comment type="similarity">
    <text evidence="1">Belongs to the FliN/MopA/SpaO family.</text>
</comment>
<gene>
    <name evidence="3" type="ORF">HK17_10375</name>
</gene>
<protein>
    <recommendedName>
        <fullName evidence="2">Flagellar motor switch protein FliN-like C-terminal domain-containing protein</fullName>
    </recommendedName>
</protein>
<dbReference type="Proteomes" id="UP000194641">
    <property type="component" value="Unassembled WGS sequence"/>
</dbReference>
<dbReference type="InterPro" id="IPR013385">
    <property type="entry name" value="T3SS_SpaO/YscQ/SpaO"/>
</dbReference>
<dbReference type="PRINTS" id="PR00956">
    <property type="entry name" value="FLGMOTORFLIN"/>
</dbReference>
<accession>A0A252AR90</accession>
<sequence>MTDNRADCYRPPAVSRAQVRYNAMFGRKRIPLTLCDGITLHDGGLEWRGTWVCCEARIGGVSVTLHVPPPLLAALSEQPEAVIGTVTSEVQILTSLLSLAECFASLEKQIGTEIRFLKIVNTARSPDGIKCVLNVRGERWPVVLQAPASAIQSLMLLWPVAPLPEAEVFLRTFMRMGSTPLPLPVVSSLRPGDVVLLASGSPEKATFMIENHAYACTGWHEDNGWHLETAIQYPLKKEGRMAEREEDGRAEHISDGSDENMASEMDLPVTISFDMGHKTITLAELRDLGPGSVLELTSPVSMPIGLYVGGRKIGQGELVDVEGAAGVRIKRIFGRE</sequence>
<comment type="caution">
    <text evidence="3">The sequence shown here is derived from an EMBL/GenBank/DDBJ whole genome shotgun (WGS) entry which is preliminary data.</text>
</comment>
<dbReference type="AlphaFoldDB" id="A0A252AR90"/>
<dbReference type="InterPro" id="IPR001543">
    <property type="entry name" value="FliN-like_C"/>
</dbReference>
<dbReference type="GO" id="GO:0050918">
    <property type="term" value="P:positive chemotaxis"/>
    <property type="evidence" value="ECO:0007669"/>
    <property type="project" value="TreeGrafter"/>
</dbReference>
<dbReference type="Gene3D" id="2.30.330.10">
    <property type="entry name" value="SpoA-like"/>
    <property type="match status" value="1"/>
</dbReference>
<dbReference type="PANTHER" id="PTHR30034:SF6">
    <property type="entry name" value="YOP PROTEINS TRANSLOCATION PROTEIN Q"/>
    <property type="match status" value="1"/>
</dbReference>
<dbReference type="EMBL" id="JOPA01000032">
    <property type="protein sequence ID" value="OUI92335.1"/>
    <property type="molecule type" value="Genomic_DNA"/>
</dbReference>
<dbReference type="GO" id="GO:0009425">
    <property type="term" value="C:bacterial-type flagellum basal body"/>
    <property type="evidence" value="ECO:0007669"/>
    <property type="project" value="InterPro"/>
</dbReference>
<organism evidence="3 4">
    <name type="scientific">Acetobacter indonesiensis</name>
    <dbReference type="NCBI Taxonomy" id="104101"/>
    <lineage>
        <taxon>Bacteria</taxon>
        <taxon>Pseudomonadati</taxon>
        <taxon>Pseudomonadota</taxon>
        <taxon>Alphaproteobacteria</taxon>
        <taxon>Acetobacterales</taxon>
        <taxon>Acetobacteraceae</taxon>
        <taxon>Acetobacter</taxon>
    </lineage>
</organism>
<dbReference type="InterPro" id="IPR001172">
    <property type="entry name" value="FliN_T3SS_HrcQb"/>
</dbReference>
<dbReference type="SUPFAM" id="SSF101801">
    <property type="entry name" value="Surface presentation of antigens (SPOA)"/>
    <property type="match status" value="1"/>
</dbReference>
<dbReference type="NCBIfam" id="TIGR02551">
    <property type="entry name" value="SpaO_YscQ"/>
    <property type="match status" value="1"/>
</dbReference>
<evidence type="ECO:0000259" key="2">
    <source>
        <dbReference type="Pfam" id="PF01052"/>
    </source>
</evidence>
<dbReference type="PANTHER" id="PTHR30034">
    <property type="entry name" value="FLAGELLAR MOTOR SWITCH PROTEIN FLIM"/>
    <property type="match status" value="1"/>
</dbReference>
<evidence type="ECO:0000313" key="3">
    <source>
        <dbReference type="EMBL" id="OUI92335.1"/>
    </source>
</evidence>
<dbReference type="GO" id="GO:0071978">
    <property type="term" value="P:bacterial-type flagellum-dependent swarming motility"/>
    <property type="evidence" value="ECO:0007669"/>
    <property type="project" value="TreeGrafter"/>
</dbReference>
<dbReference type="RefSeq" id="WP_086659755.1">
    <property type="nucleotide sequence ID" value="NZ_JBJJWX010000025.1"/>
</dbReference>
<dbReference type="InterPro" id="IPR036429">
    <property type="entry name" value="SpoA-like_sf"/>
</dbReference>
<feature type="domain" description="Flagellar motor switch protein FliN-like C-terminal" evidence="2">
    <location>
        <begin position="265"/>
        <end position="332"/>
    </location>
</feature>